<evidence type="ECO:0008006" key="2">
    <source>
        <dbReference type="Google" id="ProtNLM"/>
    </source>
</evidence>
<dbReference type="InterPro" id="IPR027417">
    <property type="entry name" value="P-loop_NTPase"/>
</dbReference>
<protein>
    <recommendedName>
        <fullName evidence="2">AAA+ ATPase domain-containing protein</fullName>
    </recommendedName>
</protein>
<dbReference type="EMBL" id="UINC01120848">
    <property type="protein sequence ID" value="SVC95588.1"/>
    <property type="molecule type" value="Genomic_DNA"/>
</dbReference>
<dbReference type="CDD" id="cd00009">
    <property type="entry name" value="AAA"/>
    <property type="match status" value="1"/>
</dbReference>
<gene>
    <name evidence="1" type="ORF">METZ01_LOCUS348442</name>
</gene>
<sequence length="262" mass="29894">MISGEQTFGIVANAEKVKGFAKTMIRSNREMEKWNAENSETISKGLLSNRKKVPICIWGPHGIGKTEMLKSVADELTIEEEREDDEKWLFTSIAPAQFEEMGDLLGMPSIDPGKLDDPSDDKTILVPPEWTPHKVEQKRFEDTGKHGPGIFLIDDANRADIRIISGLMQLLQDYELASWPMPEGWHIVLTANPPGGEYIVKEMDDAMMTRMMHIEMRYDEKVWARWAESQHIDPRGISFVLGYPELMTGKRTTPRTLVQFFN</sequence>
<organism evidence="1">
    <name type="scientific">marine metagenome</name>
    <dbReference type="NCBI Taxonomy" id="408172"/>
    <lineage>
        <taxon>unclassified sequences</taxon>
        <taxon>metagenomes</taxon>
        <taxon>ecological metagenomes</taxon>
    </lineage>
</organism>
<reference evidence="1" key="1">
    <citation type="submission" date="2018-05" db="EMBL/GenBank/DDBJ databases">
        <authorList>
            <person name="Lanie J.A."/>
            <person name="Ng W.-L."/>
            <person name="Kazmierczak K.M."/>
            <person name="Andrzejewski T.M."/>
            <person name="Davidsen T.M."/>
            <person name="Wayne K.J."/>
            <person name="Tettelin H."/>
            <person name="Glass J.I."/>
            <person name="Rusch D."/>
            <person name="Podicherti R."/>
            <person name="Tsui H.-C.T."/>
            <person name="Winkler M.E."/>
        </authorList>
    </citation>
    <scope>NUCLEOTIDE SEQUENCE</scope>
</reference>
<accession>A0A382RF37</accession>
<dbReference type="Gene3D" id="3.40.50.300">
    <property type="entry name" value="P-loop containing nucleotide triphosphate hydrolases"/>
    <property type="match status" value="1"/>
</dbReference>
<dbReference type="AlphaFoldDB" id="A0A382RF37"/>
<feature type="non-terminal residue" evidence="1">
    <location>
        <position position="262"/>
    </location>
</feature>
<proteinExistence type="predicted"/>
<name>A0A382RF37_9ZZZZ</name>
<dbReference type="SUPFAM" id="SSF52540">
    <property type="entry name" value="P-loop containing nucleoside triphosphate hydrolases"/>
    <property type="match status" value="1"/>
</dbReference>
<evidence type="ECO:0000313" key="1">
    <source>
        <dbReference type="EMBL" id="SVC95588.1"/>
    </source>
</evidence>